<proteinExistence type="predicted"/>
<organism evidence="2 3">
    <name type="scientific">Mesocestoides corti</name>
    <name type="common">Flatworm</name>
    <dbReference type="NCBI Taxonomy" id="53468"/>
    <lineage>
        <taxon>Eukaryota</taxon>
        <taxon>Metazoa</taxon>
        <taxon>Spiralia</taxon>
        <taxon>Lophotrochozoa</taxon>
        <taxon>Platyhelminthes</taxon>
        <taxon>Cestoda</taxon>
        <taxon>Eucestoda</taxon>
        <taxon>Cyclophyllidea</taxon>
        <taxon>Mesocestoididae</taxon>
        <taxon>Mesocestoides</taxon>
    </lineage>
</organism>
<evidence type="ECO:0000313" key="2">
    <source>
        <dbReference type="EMBL" id="VDD78690.1"/>
    </source>
</evidence>
<name>A0A0R3UCP4_MESCO</name>
<gene>
    <name evidence="2" type="ORF">MCOS_LOCUS4693</name>
</gene>
<protein>
    <submittedName>
        <fullName evidence="2">Uncharacterized protein</fullName>
    </submittedName>
</protein>
<feature type="region of interest" description="Disordered" evidence="1">
    <location>
        <begin position="1"/>
        <end position="51"/>
    </location>
</feature>
<sequence>MAHAERIIKSVMLPVGSPSSPHFAPPAQQQASSDQPPPAEGPPPTPTGFVMGPISAKAAEIFVKSFLQLIPTADLQILQKVLDMKGIKRSDQFTIIDEFRTALKSKQTQDQSESKEGSTITEHSTFAGSMKNLRCKK</sequence>
<keyword evidence="3" id="KW-1185">Reference proteome</keyword>
<accession>A0A0R3UCP4</accession>
<evidence type="ECO:0000313" key="3">
    <source>
        <dbReference type="Proteomes" id="UP000267029"/>
    </source>
</evidence>
<dbReference type="EMBL" id="UXSR01002090">
    <property type="protein sequence ID" value="VDD78690.1"/>
    <property type="molecule type" value="Genomic_DNA"/>
</dbReference>
<dbReference type="OrthoDB" id="9426565at2759"/>
<evidence type="ECO:0000256" key="1">
    <source>
        <dbReference type="SAM" id="MobiDB-lite"/>
    </source>
</evidence>
<reference evidence="2 3" key="1">
    <citation type="submission" date="2018-10" db="EMBL/GenBank/DDBJ databases">
        <authorList>
            <consortium name="Pathogen Informatics"/>
        </authorList>
    </citation>
    <scope>NUCLEOTIDE SEQUENCE [LARGE SCALE GENOMIC DNA]</scope>
</reference>
<feature type="compositionally biased region" description="Polar residues" evidence="1">
    <location>
        <begin position="104"/>
        <end position="127"/>
    </location>
</feature>
<feature type="compositionally biased region" description="Low complexity" evidence="1">
    <location>
        <begin position="17"/>
        <end position="34"/>
    </location>
</feature>
<dbReference type="STRING" id="53468.A0A0R3UCP4"/>
<dbReference type="Proteomes" id="UP000267029">
    <property type="component" value="Unassembled WGS sequence"/>
</dbReference>
<feature type="compositionally biased region" description="Pro residues" evidence="1">
    <location>
        <begin position="35"/>
        <end position="46"/>
    </location>
</feature>
<feature type="region of interest" description="Disordered" evidence="1">
    <location>
        <begin position="104"/>
        <end position="137"/>
    </location>
</feature>
<dbReference type="AlphaFoldDB" id="A0A0R3UCP4"/>